<dbReference type="InterPro" id="IPR045071">
    <property type="entry name" value="BBP-like"/>
</dbReference>
<reference evidence="4" key="1">
    <citation type="submission" date="2021-12" db="EMBL/GenBank/DDBJ databases">
        <authorList>
            <person name="King R."/>
        </authorList>
    </citation>
    <scope>NUCLEOTIDE SEQUENCE</scope>
</reference>
<dbReference type="Pfam" id="PF22675">
    <property type="entry name" value="KH-I_KHDC4-BBP"/>
    <property type="match status" value="1"/>
</dbReference>
<evidence type="ECO:0000313" key="4">
    <source>
        <dbReference type="EMBL" id="CAH0766722.1"/>
    </source>
</evidence>
<dbReference type="KEGG" id="btab:109029561"/>
<evidence type="ECO:0000259" key="3">
    <source>
        <dbReference type="SMART" id="SM00322"/>
    </source>
</evidence>
<accession>A0A9P0CEC2</accession>
<dbReference type="EMBL" id="OU963863">
    <property type="protein sequence ID" value="CAH0766722.1"/>
    <property type="molecule type" value="Genomic_DNA"/>
</dbReference>
<dbReference type="Gene3D" id="3.30.1370.10">
    <property type="entry name" value="K Homology domain, type 1"/>
    <property type="match status" value="1"/>
</dbReference>
<dbReference type="InterPro" id="IPR036612">
    <property type="entry name" value="KH_dom_type_1_sf"/>
</dbReference>
<dbReference type="InterPro" id="IPR055256">
    <property type="entry name" value="KH_1_KHDC4/BBP-like"/>
</dbReference>
<organism evidence="4 5">
    <name type="scientific">Bemisia tabaci</name>
    <name type="common">Sweetpotato whitefly</name>
    <name type="synonym">Aleurodes tabaci</name>
    <dbReference type="NCBI Taxonomy" id="7038"/>
    <lineage>
        <taxon>Eukaryota</taxon>
        <taxon>Metazoa</taxon>
        <taxon>Ecdysozoa</taxon>
        <taxon>Arthropoda</taxon>
        <taxon>Hexapoda</taxon>
        <taxon>Insecta</taxon>
        <taxon>Pterygota</taxon>
        <taxon>Neoptera</taxon>
        <taxon>Paraneoptera</taxon>
        <taxon>Hemiptera</taxon>
        <taxon>Sternorrhyncha</taxon>
        <taxon>Aleyrodoidea</taxon>
        <taxon>Aleyrodidae</taxon>
        <taxon>Aleyrodinae</taxon>
        <taxon>Bemisia</taxon>
    </lineage>
</organism>
<dbReference type="PANTHER" id="PTHR11208:SF42">
    <property type="entry name" value="QUAKING RELATED 54B, ISOFORM E"/>
    <property type="match status" value="1"/>
</dbReference>
<dbReference type="CDD" id="cd22384">
    <property type="entry name" value="KH-I_KHDRBS"/>
    <property type="match status" value="1"/>
</dbReference>
<dbReference type="PANTHER" id="PTHR11208">
    <property type="entry name" value="RNA-BINDING PROTEIN RELATED"/>
    <property type="match status" value="1"/>
</dbReference>
<feature type="region of interest" description="Disordered" evidence="2">
    <location>
        <begin position="327"/>
        <end position="379"/>
    </location>
</feature>
<dbReference type="Proteomes" id="UP001152759">
    <property type="component" value="Chromosome 2"/>
</dbReference>
<dbReference type="SUPFAM" id="SSF54791">
    <property type="entry name" value="Eukaryotic type KH-domain (KH-domain type I)"/>
    <property type="match status" value="1"/>
</dbReference>
<dbReference type="InterPro" id="IPR004087">
    <property type="entry name" value="KH_dom"/>
</dbReference>
<keyword evidence="1" id="KW-0694">RNA-binding</keyword>
<sequence length="379" mass="41751">MQQSDNMENENSEQEQQVDMAKQSLYIKELLKEKMQLDPEHHANAMRLVDEEVQKAQTLKTPKENRYVDIYREKPIRVAVKVLVPVKEHPRFNFVGKLLGPKGNSLKRLQEETMCKMAILGRGSMRDKAKEEELRQALDPKYAHLADELHVEIVALAAPAEAHARIAFALAELSKYLVPDLNDEIHQEQMREIQQYGPPGVRPGPPRAGIRPAMPPPQRAPMGMGPPVRPPRPALGILPPPRQGPPHSAGLLPRPGVKTGKVLSILDRARAAMEESSYGAGPGYDAGYDAGYDSMGYELSSYNNSYNGGSSDYYDSVSYPGQDYSTEVVAPHAPSSGRWKGYSPTGGSGKGPSSLPISASRYSAQGIRHSPYGRPKSYD</sequence>
<evidence type="ECO:0000313" key="5">
    <source>
        <dbReference type="Proteomes" id="UP001152759"/>
    </source>
</evidence>
<dbReference type="GO" id="GO:0005634">
    <property type="term" value="C:nucleus"/>
    <property type="evidence" value="ECO:0007669"/>
    <property type="project" value="TreeGrafter"/>
</dbReference>
<protein>
    <recommendedName>
        <fullName evidence="3">K Homology domain-containing protein</fullName>
    </recommendedName>
</protein>
<dbReference type="GO" id="GO:0000381">
    <property type="term" value="P:regulation of alternative mRNA splicing, via spliceosome"/>
    <property type="evidence" value="ECO:0007669"/>
    <property type="project" value="TreeGrafter"/>
</dbReference>
<evidence type="ECO:0000256" key="1">
    <source>
        <dbReference type="ARBA" id="ARBA00022884"/>
    </source>
</evidence>
<keyword evidence="5" id="KW-1185">Reference proteome</keyword>
<dbReference type="FunFam" id="3.30.1370.10:FF:000052">
    <property type="entry name" value="Kep1, isoform A"/>
    <property type="match status" value="1"/>
</dbReference>
<dbReference type="AlphaFoldDB" id="A0A9P0CEC2"/>
<feature type="compositionally biased region" description="Pro residues" evidence="2">
    <location>
        <begin position="231"/>
        <end position="244"/>
    </location>
</feature>
<dbReference type="SMART" id="SM00322">
    <property type="entry name" value="KH"/>
    <property type="match status" value="1"/>
</dbReference>
<gene>
    <name evidence="4" type="ORF">BEMITA_LOCUS4424</name>
</gene>
<feature type="region of interest" description="Disordered" evidence="2">
    <location>
        <begin position="231"/>
        <end position="256"/>
    </location>
</feature>
<name>A0A9P0CEC2_BEMTA</name>
<feature type="region of interest" description="Disordered" evidence="2">
    <location>
        <begin position="195"/>
        <end position="215"/>
    </location>
</feature>
<evidence type="ECO:0000256" key="2">
    <source>
        <dbReference type="SAM" id="MobiDB-lite"/>
    </source>
</evidence>
<proteinExistence type="predicted"/>
<dbReference type="GO" id="GO:0003729">
    <property type="term" value="F:mRNA binding"/>
    <property type="evidence" value="ECO:0007669"/>
    <property type="project" value="TreeGrafter"/>
</dbReference>
<feature type="domain" description="K Homology" evidence="3">
    <location>
        <begin position="76"/>
        <end position="175"/>
    </location>
</feature>